<accession>A0A1W0CKW2</accession>
<protein>
    <submittedName>
        <fullName evidence="11">Acetylornithine deacetylase</fullName>
    </submittedName>
</protein>
<sequence length="390" mass="42350">MQRYSSLAMLKRLVGFDTVSHRSNLELIHFVRDYLAGWGIPSQLIANEDGSKANLYATIGPADQGGVMLAGHTDVVPVDGQAWNSDPFRLQVRDQRAYGRGCADMKGFIAAVLAAVPDFAAARLRTPLHIALSYDEEIGCIGVRRLLDVLGGLPTLPRMGIVGEPTLMRVVAAHKGKLAYQVRLRGKAGHSSLPQAGVNAVEYAAELIVFIRQLARQRATEGPFDPLYPAPHTTLHVGAMRGGSALNIIPEYSEFEFEIRHLPEDEPQTLLAAIMDFARQQLLPAMRAVDPDADIVFTERSAYPGLLTAPDAEVVRFAQSLLGDTRPPAKVSFGTEAGLFSQQVGIPTVVLGPGSITQAHQPDEWLALEQLSACDRLLAVLRQRLSEPVP</sequence>
<dbReference type="PROSITE" id="PS00758">
    <property type="entry name" value="ARGE_DAPE_CPG2_1"/>
    <property type="match status" value="1"/>
</dbReference>
<dbReference type="SUPFAM" id="SSF53187">
    <property type="entry name" value="Zn-dependent exopeptidases"/>
    <property type="match status" value="1"/>
</dbReference>
<evidence type="ECO:0000256" key="1">
    <source>
        <dbReference type="ARBA" id="ARBA00001947"/>
    </source>
</evidence>
<proteinExistence type="inferred from homology"/>
<keyword evidence="4" id="KW-0055">Arginine biosynthesis</keyword>
<evidence type="ECO:0000256" key="7">
    <source>
        <dbReference type="ARBA" id="ARBA00022801"/>
    </source>
</evidence>
<dbReference type="InterPro" id="IPR010169">
    <property type="entry name" value="AcOrn-deacetyl"/>
</dbReference>
<evidence type="ECO:0000259" key="10">
    <source>
        <dbReference type="Pfam" id="PF07687"/>
    </source>
</evidence>
<dbReference type="InterPro" id="IPR011650">
    <property type="entry name" value="Peptidase_M20_dimer"/>
</dbReference>
<dbReference type="AlphaFoldDB" id="A0A1W0CKW2"/>
<evidence type="ECO:0000256" key="8">
    <source>
        <dbReference type="ARBA" id="ARBA00022833"/>
    </source>
</evidence>
<comment type="cofactor">
    <cofactor evidence="1">
        <name>Zn(2+)</name>
        <dbReference type="ChEBI" id="CHEBI:29105"/>
    </cofactor>
</comment>
<dbReference type="RefSeq" id="WP_081556337.1">
    <property type="nucleotide sequence ID" value="NZ_MUKV01000027.1"/>
</dbReference>
<evidence type="ECO:0000256" key="5">
    <source>
        <dbReference type="ARBA" id="ARBA00022605"/>
    </source>
</evidence>
<organism evidence="11 12">
    <name type="scientific">Chromobacterium haemolyticum</name>
    <dbReference type="NCBI Taxonomy" id="394935"/>
    <lineage>
        <taxon>Bacteria</taxon>
        <taxon>Pseudomonadati</taxon>
        <taxon>Pseudomonadota</taxon>
        <taxon>Betaproteobacteria</taxon>
        <taxon>Neisseriales</taxon>
        <taxon>Chromobacteriaceae</taxon>
        <taxon>Chromobacterium</taxon>
    </lineage>
</organism>
<feature type="domain" description="Peptidase M20 dimerisation" evidence="10">
    <location>
        <begin position="173"/>
        <end position="283"/>
    </location>
</feature>
<evidence type="ECO:0000256" key="6">
    <source>
        <dbReference type="ARBA" id="ARBA00022723"/>
    </source>
</evidence>
<keyword evidence="8" id="KW-0862">Zinc</keyword>
<evidence type="ECO:0000313" key="12">
    <source>
        <dbReference type="Proteomes" id="UP000192721"/>
    </source>
</evidence>
<keyword evidence="7" id="KW-0378">Hydrolase</keyword>
<dbReference type="NCBIfam" id="NF005710">
    <property type="entry name" value="PRK07522.1"/>
    <property type="match status" value="1"/>
</dbReference>
<evidence type="ECO:0000256" key="3">
    <source>
        <dbReference type="ARBA" id="ARBA00022490"/>
    </source>
</evidence>
<dbReference type="Pfam" id="PF07687">
    <property type="entry name" value="M20_dimer"/>
    <property type="match status" value="1"/>
</dbReference>
<dbReference type="NCBIfam" id="TIGR01892">
    <property type="entry name" value="AcOrn-deacetyl"/>
    <property type="match status" value="1"/>
</dbReference>
<dbReference type="CDD" id="cd03894">
    <property type="entry name" value="M20_ArgE"/>
    <property type="match status" value="1"/>
</dbReference>
<evidence type="ECO:0000256" key="2">
    <source>
        <dbReference type="ARBA" id="ARBA00005691"/>
    </source>
</evidence>
<dbReference type="EMBL" id="MUKV01000027">
    <property type="protein sequence ID" value="OQS35435.1"/>
    <property type="molecule type" value="Genomic_DNA"/>
</dbReference>
<keyword evidence="5" id="KW-0028">Amino-acid biosynthesis</keyword>
<dbReference type="GO" id="GO:0008777">
    <property type="term" value="F:acetylornithine deacetylase activity"/>
    <property type="evidence" value="ECO:0007669"/>
    <property type="project" value="TreeGrafter"/>
</dbReference>
<dbReference type="InterPro" id="IPR002933">
    <property type="entry name" value="Peptidase_M20"/>
</dbReference>
<dbReference type="InterPro" id="IPR036264">
    <property type="entry name" value="Bact_exopeptidase_dim_dom"/>
</dbReference>
<evidence type="ECO:0000256" key="9">
    <source>
        <dbReference type="ARBA" id="ARBA00023285"/>
    </source>
</evidence>
<dbReference type="SUPFAM" id="SSF55031">
    <property type="entry name" value="Bacterial exopeptidase dimerisation domain"/>
    <property type="match status" value="1"/>
</dbReference>
<dbReference type="InterPro" id="IPR001261">
    <property type="entry name" value="ArgE/DapE_CS"/>
</dbReference>
<dbReference type="Pfam" id="PF01546">
    <property type="entry name" value="Peptidase_M20"/>
    <property type="match status" value="1"/>
</dbReference>
<evidence type="ECO:0000256" key="4">
    <source>
        <dbReference type="ARBA" id="ARBA00022571"/>
    </source>
</evidence>
<dbReference type="Gene3D" id="3.40.630.10">
    <property type="entry name" value="Zn peptidases"/>
    <property type="match status" value="1"/>
</dbReference>
<keyword evidence="3" id="KW-0963">Cytoplasm</keyword>
<evidence type="ECO:0000313" key="11">
    <source>
        <dbReference type="EMBL" id="OQS35435.1"/>
    </source>
</evidence>
<dbReference type="InterPro" id="IPR050072">
    <property type="entry name" value="Peptidase_M20A"/>
</dbReference>
<dbReference type="Gene3D" id="3.30.70.360">
    <property type="match status" value="1"/>
</dbReference>
<dbReference type="GO" id="GO:0006526">
    <property type="term" value="P:L-arginine biosynthetic process"/>
    <property type="evidence" value="ECO:0007669"/>
    <property type="project" value="UniProtKB-KW"/>
</dbReference>
<comment type="similarity">
    <text evidence="2">Belongs to the peptidase M20A family. ArgE subfamily.</text>
</comment>
<dbReference type="PANTHER" id="PTHR43808:SF31">
    <property type="entry name" value="N-ACETYL-L-CITRULLINE DEACETYLASE"/>
    <property type="match status" value="1"/>
</dbReference>
<dbReference type="Proteomes" id="UP000192721">
    <property type="component" value="Unassembled WGS sequence"/>
</dbReference>
<dbReference type="PANTHER" id="PTHR43808">
    <property type="entry name" value="ACETYLORNITHINE DEACETYLASE"/>
    <property type="match status" value="1"/>
</dbReference>
<keyword evidence="9" id="KW-0170">Cobalt</keyword>
<comment type="caution">
    <text evidence="11">The sequence shown here is derived from an EMBL/GenBank/DDBJ whole genome shotgun (WGS) entry which is preliminary data.</text>
</comment>
<name>A0A1W0CKW2_9NEIS</name>
<reference evidence="11 12" key="1">
    <citation type="submission" date="2017-02" db="EMBL/GenBank/DDBJ databases">
        <title>Chromobacterium haemolyticum H5244.</title>
        <authorList>
            <person name="Gulvik C.A."/>
        </authorList>
    </citation>
    <scope>NUCLEOTIDE SEQUENCE [LARGE SCALE GENOMIC DNA]</scope>
    <source>
        <strain evidence="11 12">H5244</strain>
    </source>
</reference>
<keyword evidence="6" id="KW-0479">Metal-binding</keyword>
<gene>
    <name evidence="11" type="ORF">B0T45_17400</name>
</gene>
<dbReference type="GO" id="GO:0046872">
    <property type="term" value="F:metal ion binding"/>
    <property type="evidence" value="ECO:0007669"/>
    <property type="project" value="UniProtKB-KW"/>
</dbReference>